<name>A0A0A8X562_MESS1</name>
<reference evidence="7 8" key="1">
    <citation type="submission" date="2013-06" db="EMBL/GenBank/DDBJ databases">
        <title>Whole genome shotgun sequence of Bacillus selenatarsenatis SF-1.</title>
        <authorList>
            <person name="Kuroda M."/>
            <person name="Sei K."/>
            <person name="Yamashita M."/>
            <person name="Ike M."/>
        </authorList>
    </citation>
    <scope>NUCLEOTIDE SEQUENCE [LARGE SCALE GENOMIC DNA]</scope>
    <source>
        <strain evidence="7 8">SF-1</strain>
    </source>
</reference>
<sequence length="190" mass="22319">MSEHDIELYARLQAKDKRALEILYDRYEKLLFSFAYRMTGRRDLSEEIVQDVFLKLWTKPGIYDDTKGKFSSWILTVTRYAAIDCLRKKDDNHVELEDRDALKSSGPSVEEVAEWKEKRHEIRTAINQLAEEQKQIVELFYFKGLSQQKIADTFEIPLGTVKGRIRLALKHLHKKIGGIKEGRDHSYDRT</sequence>
<dbReference type="NCBIfam" id="TIGR02937">
    <property type="entry name" value="sigma70-ECF"/>
    <property type="match status" value="1"/>
</dbReference>
<dbReference type="InterPro" id="IPR014284">
    <property type="entry name" value="RNA_pol_sigma-70_dom"/>
</dbReference>
<comment type="similarity">
    <text evidence="1">Belongs to the sigma-70 factor family. ECF subfamily.</text>
</comment>
<dbReference type="Proteomes" id="UP000031014">
    <property type="component" value="Unassembled WGS sequence"/>
</dbReference>
<proteinExistence type="inferred from homology"/>
<evidence type="ECO:0000256" key="4">
    <source>
        <dbReference type="ARBA" id="ARBA00023163"/>
    </source>
</evidence>
<keyword evidence="8" id="KW-1185">Reference proteome</keyword>
<evidence type="ECO:0000259" key="6">
    <source>
        <dbReference type="Pfam" id="PF08281"/>
    </source>
</evidence>
<feature type="domain" description="RNA polymerase sigma factor 70 region 4 type 2" evidence="6">
    <location>
        <begin position="120"/>
        <end position="172"/>
    </location>
</feature>
<evidence type="ECO:0000256" key="3">
    <source>
        <dbReference type="ARBA" id="ARBA00023082"/>
    </source>
</evidence>
<protein>
    <submittedName>
        <fullName evidence="7">RNA polymerase sigma-70 factor</fullName>
    </submittedName>
</protein>
<dbReference type="GO" id="GO:0006352">
    <property type="term" value="P:DNA-templated transcription initiation"/>
    <property type="evidence" value="ECO:0007669"/>
    <property type="project" value="InterPro"/>
</dbReference>
<dbReference type="Pfam" id="PF04542">
    <property type="entry name" value="Sigma70_r2"/>
    <property type="match status" value="1"/>
</dbReference>
<keyword evidence="4" id="KW-0804">Transcription</keyword>
<dbReference type="InterPro" id="IPR039425">
    <property type="entry name" value="RNA_pol_sigma-70-like"/>
</dbReference>
<dbReference type="RefSeq" id="WP_041966804.1">
    <property type="nucleotide sequence ID" value="NZ_BASE01000073.1"/>
</dbReference>
<dbReference type="GO" id="GO:0003677">
    <property type="term" value="F:DNA binding"/>
    <property type="evidence" value="ECO:0007669"/>
    <property type="project" value="InterPro"/>
</dbReference>
<dbReference type="SUPFAM" id="SSF88946">
    <property type="entry name" value="Sigma2 domain of RNA polymerase sigma factors"/>
    <property type="match status" value="1"/>
</dbReference>
<dbReference type="InterPro" id="IPR007627">
    <property type="entry name" value="RNA_pol_sigma70_r2"/>
</dbReference>
<keyword evidence="2" id="KW-0805">Transcription regulation</keyword>
<dbReference type="PANTHER" id="PTHR43133:SF62">
    <property type="entry name" value="RNA POLYMERASE SIGMA FACTOR SIGZ"/>
    <property type="match status" value="1"/>
</dbReference>
<dbReference type="GO" id="GO:0016987">
    <property type="term" value="F:sigma factor activity"/>
    <property type="evidence" value="ECO:0007669"/>
    <property type="project" value="UniProtKB-KW"/>
</dbReference>
<gene>
    <name evidence="7" type="ORF">SAMD00020551_3276</name>
</gene>
<dbReference type="Gene3D" id="1.10.1740.10">
    <property type="match status" value="1"/>
</dbReference>
<dbReference type="Gene3D" id="1.10.10.10">
    <property type="entry name" value="Winged helix-like DNA-binding domain superfamily/Winged helix DNA-binding domain"/>
    <property type="match status" value="1"/>
</dbReference>
<organism evidence="7 8">
    <name type="scientific">Mesobacillus selenatarsenatis (strain DSM 18680 / JCM 14380 / FERM P-15431 / SF-1)</name>
    <dbReference type="NCBI Taxonomy" id="1321606"/>
    <lineage>
        <taxon>Bacteria</taxon>
        <taxon>Bacillati</taxon>
        <taxon>Bacillota</taxon>
        <taxon>Bacilli</taxon>
        <taxon>Bacillales</taxon>
        <taxon>Bacillaceae</taxon>
        <taxon>Mesobacillus</taxon>
    </lineage>
</organism>
<evidence type="ECO:0000313" key="8">
    <source>
        <dbReference type="Proteomes" id="UP000031014"/>
    </source>
</evidence>
<dbReference type="InterPro" id="IPR036388">
    <property type="entry name" value="WH-like_DNA-bd_sf"/>
</dbReference>
<dbReference type="Pfam" id="PF08281">
    <property type="entry name" value="Sigma70_r4_2"/>
    <property type="match status" value="1"/>
</dbReference>
<dbReference type="InterPro" id="IPR013249">
    <property type="entry name" value="RNA_pol_sigma70_r4_t2"/>
</dbReference>
<evidence type="ECO:0000313" key="7">
    <source>
        <dbReference type="EMBL" id="GAM15120.1"/>
    </source>
</evidence>
<dbReference type="AlphaFoldDB" id="A0A0A8X562"/>
<dbReference type="OrthoDB" id="9784272at2"/>
<dbReference type="EMBL" id="BASE01000073">
    <property type="protein sequence ID" value="GAM15120.1"/>
    <property type="molecule type" value="Genomic_DNA"/>
</dbReference>
<comment type="caution">
    <text evidence="7">The sequence shown here is derived from an EMBL/GenBank/DDBJ whole genome shotgun (WGS) entry which is preliminary data.</text>
</comment>
<evidence type="ECO:0000256" key="2">
    <source>
        <dbReference type="ARBA" id="ARBA00023015"/>
    </source>
</evidence>
<dbReference type="PANTHER" id="PTHR43133">
    <property type="entry name" value="RNA POLYMERASE ECF-TYPE SIGMA FACTO"/>
    <property type="match status" value="1"/>
</dbReference>
<dbReference type="STRING" id="1321606.SAMD00020551_3276"/>
<dbReference type="CDD" id="cd06171">
    <property type="entry name" value="Sigma70_r4"/>
    <property type="match status" value="1"/>
</dbReference>
<keyword evidence="3" id="KW-0731">Sigma factor</keyword>
<evidence type="ECO:0000256" key="1">
    <source>
        <dbReference type="ARBA" id="ARBA00010641"/>
    </source>
</evidence>
<accession>A0A0A8X562</accession>
<dbReference type="InterPro" id="IPR013324">
    <property type="entry name" value="RNA_pol_sigma_r3/r4-like"/>
</dbReference>
<dbReference type="InterPro" id="IPR013325">
    <property type="entry name" value="RNA_pol_sigma_r2"/>
</dbReference>
<dbReference type="SUPFAM" id="SSF88659">
    <property type="entry name" value="Sigma3 and sigma4 domains of RNA polymerase sigma factors"/>
    <property type="match status" value="1"/>
</dbReference>
<evidence type="ECO:0000259" key="5">
    <source>
        <dbReference type="Pfam" id="PF04542"/>
    </source>
</evidence>
<feature type="domain" description="RNA polymerase sigma-70 region 2" evidence="5">
    <location>
        <begin position="23"/>
        <end position="90"/>
    </location>
</feature>